<reference evidence="7" key="1">
    <citation type="submission" date="2023-04" db="EMBL/GenBank/DDBJ databases">
        <title>Genome Encyclopedia of Bacteria and Archaea VI: Functional Genomics of Type Strains.</title>
        <authorList>
            <person name="Whitman W."/>
        </authorList>
    </citation>
    <scope>NUCLEOTIDE SEQUENCE</scope>
    <source>
        <strain evidence="7">Enz.4-51</strain>
    </source>
</reference>
<feature type="transmembrane region" description="Helical" evidence="5">
    <location>
        <begin position="94"/>
        <end position="115"/>
    </location>
</feature>
<keyword evidence="4 5" id="KW-0472">Membrane</keyword>
<keyword evidence="8" id="KW-1185">Reference proteome</keyword>
<feature type="transmembrane region" description="Helical" evidence="5">
    <location>
        <begin position="245"/>
        <end position="266"/>
    </location>
</feature>
<evidence type="ECO:0000256" key="3">
    <source>
        <dbReference type="ARBA" id="ARBA00022989"/>
    </source>
</evidence>
<feature type="transmembrane region" description="Helical" evidence="5">
    <location>
        <begin position="41"/>
        <end position="60"/>
    </location>
</feature>
<evidence type="ECO:0000256" key="1">
    <source>
        <dbReference type="ARBA" id="ARBA00004141"/>
    </source>
</evidence>
<comment type="subcellular location">
    <subcellularLocation>
        <location evidence="1">Membrane</location>
        <topology evidence="1">Multi-pass membrane protein</topology>
    </subcellularLocation>
</comment>
<dbReference type="PANTHER" id="PTHR32322">
    <property type="entry name" value="INNER MEMBRANE TRANSPORTER"/>
    <property type="match status" value="1"/>
</dbReference>
<evidence type="ECO:0000256" key="5">
    <source>
        <dbReference type="SAM" id="Phobius"/>
    </source>
</evidence>
<dbReference type="EMBL" id="JARXYA010000020">
    <property type="protein sequence ID" value="MDH6504916.1"/>
    <property type="molecule type" value="Genomic_DNA"/>
</dbReference>
<proteinExistence type="predicted"/>
<dbReference type="Proteomes" id="UP001161160">
    <property type="component" value="Unassembled WGS sequence"/>
</dbReference>
<dbReference type="RefSeq" id="WP_280757105.1">
    <property type="nucleotide sequence ID" value="NZ_JARXVY010000016.1"/>
</dbReference>
<gene>
    <name evidence="7" type="ORF">M2127_002245</name>
</gene>
<feature type="transmembrane region" description="Helical" evidence="5">
    <location>
        <begin position="122"/>
        <end position="142"/>
    </location>
</feature>
<dbReference type="InterPro" id="IPR000620">
    <property type="entry name" value="EamA_dom"/>
</dbReference>
<keyword evidence="3 5" id="KW-1133">Transmembrane helix</keyword>
<evidence type="ECO:0000313" key="8">
    <source>
        <dbReference type="Proteomes" id="UP001161160"/>
    </source>
</evidence>
<evidence type="ECO:0000256" key="2">
    <source>
        <dbReference type="ARBA" id="ARBA00022692"/>
    </source>
</evidence>
<organism evidence="7 8">
    <name type="scientific">Polynucleobacter sphagniphilus</name>
    <dbReference type="NCBI Taxonomy" id="1743169"/>
    <lineage>
        <taxon>Bacteria</taxon>
        <taxon>Pseudomonadati</taxon>
        <taxon>Pseudomonadota</taxon>
        <taxon>Betaproteobacteria</taxon>
        <taxon>Burkholderiales</taxon>
        <taxon>Burkholderiaceae</taxon>
        <taxon>Polynucleobacter</taxon>
    </lineage>
</organism>
<dbReference type="GO" id="GO:0016020">
    <property type="term" value="C:membrane"/>
    <property type="evidence" value="ECO:0007669"/>
    <property type="project" value="UniProtKB-SubCell"/>
</dbReference>
<dbReference type="AlphaFoldDB" id="A0AA43MA07"/>
<accession>A0AA43MA07</accession>
<protein>
    <submittedName>
        <fullName evidence="7">O-acetylserine/cysteine efflux transporter</fullName>
    </submittedName>
</protein>
<feature type="transmembrane region" description="Helical" evidence="5">
    <location>
        <begin position="272"/>
        <end position="291"/>
    </location>
</feature>
<dbReference type="Pfam" id="PF00892">
    <property type="entry name" value="EamA"/>
    <property type="match status" value="2"/>
</dbReference>
<feature type="transmembrane region" description="Helical" evidence="5">
    <location>
        <begin position="69"/>
        <end position="88"/>
    </location>
</feature>
<dbReference type="InterPro" id="IPR050638">
    <property type="entry name" value="AA-Vitamin_Transporters"/>
</dbReference>
<dbReference type="InterPro" id="IPR037185">
    <property type="entry name" value="EmrE-like"/>
</dbReference>
<evidence type="ECO:0000259" key="6">
    <source>
        <dbReference type="Pfam" id="PF00892"/>
    </source>
</evidence>
<feature type="transmembrane region" description="Helical" evidence="5">
    <location>
        <begin position="148"/>
        <end position="167"/>
    </location>
</feature>
<feature type="transmembrane region" description="Helical" evidence="5">
    <location>
        <begin position="179"/>
        <end position="202"/>
    </location>
</feature>
<feature type="domain" description="EamA" evidence="6">
    <location>
        <begin position="149"/>
        <end position="289"/>
    </location>
</feature>
<feature type="domain" description="EamA" evidence="6">
    <location>
        <begin position="14"/>
        <end position="139"/>
    </location>
</feature>
<dbReference type="SUPFAM" id="SSF103481">
    <property type="entry name" value="Multidrug resistance efflux transporter EmrE"/>
    <property type="match status" value="2"/>
</dbReference>
<feature type="transmembrane region" description="Helical" evidence="5">
    <location>
        <begin position="214"/>
        <end position="238"/>
    </location>
</feature>
<sequence>MTTHKSNHLPLSHLLLALAIVAVWGTNFVVMKNCLSSFPPFLFATLRYVFSLLPMVFFVARPKVSWRNLCLYGLCTGVGQFGVLYYAIESQIPPGLASLVIQTQVFFTIGFAMFFAKERLKLYQAIAVSIALVGLIIIALHTDANTTFLGLSLVVFAGFSWGVANTVSRRAGDINMFSYVVWASAFSIPPLIALTLIFEGGWQQVGSALVNASLAAWIGVFWQSWGNTLFGYAAWAWLLSKHPAALVAPAPLLVPIFGMGASAYYLGEPLPGWKLLAAGLVITGLVINLFWPNLREQLYKRNP</sequence>
<comment type="caution">
    <text evidence="7">The sequence shown here is derived from an EMBL/GenBank/DDBJ whole genome shotgun (WGS) entry which is preliminary data.</text>
</comment>
<evidence type="ECO:0000256" key="4">
    <source>
        <dbReference type="ARBA" id="ARBA00023136"/>
    </source>
</evidence>
<dbReference type="PANTHER" id="PTHR32322:SF9">
    <property type="entry name" value="AMINO-ACID METABOLITE EFFLUX PUMP-RELATED"/>
    <property type="match status" value="1"/>
</dbReference>
<evidence type="ECO:0000313" key="7">
    <source>
        <dbReference type="EMBL" id="MDH6504916.1"/>
    </source>
</evidence>
<name>A0AA43MA07_9BURK</name>
<keyword evidence="2 5" id="KW-0812">Transmembrane</keyword>